<dbReference type="SMART" id="SM00267">
    <property type="entry name" value="GGDEF"/>
    <property type="match status" value="1"/>
</dbReference>
<comment type="catalytic activity">
    <reaction evidence="4">
        <text>2 GTP = 3',3'-c-di-GMP + 2 diphosphate</text>
        <dbReference type="Rhea" id="RHEA:24898"/>
        <dbReference type="ChEBI" id="CHEBI:33019"/>
        <dbReference type="ChEBI" id="CHEBI:37565"/>
        <dbReference type="ChEBI" id="CHEBI:58805"/>
        <dbReference type="EC" id="2.7.7.65"/>
    </reaction>
</comment>
<dbReference type="GO" id="GO:0052621">
    <property type="term" value="F:diguanylate cyclase activity"/>
    <property type="evidence" value="ECO:0007669"/>
    <property type="project" value="UniProtKB-EC"/>
</dbReference>
<dbReference type="PROSITE" id="PS50887">
    <property type="entry name" value="GGDEF"/>
    <property type="match status" value="1"/>
</dbReference>
<dbReference type="KEGG" id="nmv:NITMOv2_2146"/>
<dbReference type="SMART" id="SM00065">
    <property type="entry name" value="GAF"/>
    <property type="match status" value="1"/>
</dbReference>
<dbReference type="EMBL" id="CP011801">
    <property type="protein sequence ID" value="ALA58563.1"/>
    <property type="molecule type" value="Genomic_DNA"/>
</dbReference>
<dbReference type="SUPFAM" id="SSF55781">
    <property type="entry name" value="GAF domain-like"/>
    <property type="match status" value="1"/>
</dbReference>
<evidence type="ECO:0000313" key="6">
    <source>
        <dbReference type="EMBL" id="ALA58563.1"/>
    </source>
</evidence>
<dbReference type="SUPFAM" id="SSF52172">
    <property type="entry name" value="CheY-like"/>
    <property type="match status" value="1"/>
</dbReference>
<dbReference type="GO" id="GO:0016301">
    <property type="term" value="F:kinase activity"/>
    <property type="evidence" value="ECO:0007669"/>
    <property type="project" value="UniProtKB-KW"/>
</dbReference>
<feature type="domain" description="GGDEF" evidence="5">
    <location>
        <begin position="347"/>
        <end position="481"/>
    </location>
</feature>
<sequence length="496" mass="53735">MLLVANAAVRQAPLWQTLSVAPVAAYSHRAFDVGRHLVPDMPLVIYQMDRRSTDTLRFLDRASAIQSDLCIILLGKEIGAERVATLLRHGAFDYLTWPCSSARLRRAIVEGLANRRMFLEVRNLSDELARTNQALAQDRDALSRWNRTLAGLTDLTQALAASLDPDAVVRTLFDGLPELIQADAVGVAKNNPAHAWAWTRRADAQNAEELRRRLHDLVGAPHTEPRAARPEPGFSPRARLTLVPKAAATPPGTKVDSATAIQIPLSLGPQSLGVLHLERAGRGPFTDQERQLLATVGTSVALSLRNADSHRHLQDLALRDPLTGLLNRRALDGPLARELKAGLRYGAPACLILLDLDYFKTVNDRLGHQAGDEVLRDVAALLSATVRDVDSVARYGGEEFAVVLPHTDLAQADRLAERIRAAIERRAFQLSDGQVRITASFGVAAPRRADSASVADWIAAADQALYLAKAQGRNRVVTQRPGSSSPAAAAALCVAA</sequence>
<evidence type="ECO:0000256" key="2">
    <source>
        <dbReference type="ARBA" id="ARBA00022679"/>
    </source>
</evidence>
<evidence type="ECO:0000313" key="7">
    <source>
        <dbReference type="Proteomes" id="UP000069205"/>
    </source>
</evidence>
<dbReference type="InterPro" id="IPR029787">
    <property type="entry name" value="Nucleotide_cyclase"/>
</dbReference>
<dbReference type="InterPro" id="IPR043128">
    <property type="entry name" value="Rev_trsase/Diguanyl_cyclase"/>
</dbReference>
<name>A0A0K2GC90_NITMO</name>
<keyword evidence="7" id="KW-1185">Reference proteome</keyword>
<dbReference type="Proteomes" id="UP000069205">
    <property type="component" value="Chromosome"/>
</dbReference>
<dbReference type="InterPro" id="IPR011006">
    <property type="entry name" value="CheY-like_superfamily"/>
</dbReference>
<keyword evidence="2" id="KW-0808">Transferase</keyword>
<reference evidence="6 7" key="1">
    <citation type="journal article" date="2015" name="Proc. Natl. Acad. Sci. U.S.A.">
        <title>Expanded metabolic versatility of ubiquitous nitrite-oxidizing bacteria from the genus Nitrospira.</title>
        <authorList>
            <person name="Koch H."/>
            <person name="Lucker S."/>
            <person name="Albertsen M."/>
            <person name="Kitzinger K."/>
            <person name="Herbold C."/>
            <person name="Spieck E."/>
            <person name="Nielsen P.H."/>
            <person name="Wagner M."/>
            <person name="Daims H."/>
        </authorList>
    </citation>
    <scope>NUCLEOTIDE SEQUENCE [LARGE SCALE GENOMIC DNA]</scope>
    <source>
        <strain evidence="6 7">NSP M-1</strain>
    </source>
</reference>
<evidence type="ECO:0000256" key="3">
    <source>
        <dbReference type="ARBA" id="ARBA00022777"/>
    </source>
</evidence>
<dbReference type="InterPro" id="IPR003018">
    <property type="entry name" value="GAF"/>
</dbReference>
<dbReference type="FunFam" id="3.30.70.270:FF:000001">
    <property type="entry name" value="Diguanylate cyclase domain protein"/>
    <property type="match status" value="1"/>
</dbReference>
<dbReference type="Gene3D" id="3.30.450.40">
    <property type="match status" value="1"/>
</dbReference>
<dbReference type="STRING" id="42253.NITMOv2_2146"/>
<organism evidence="6 7">
    <name type="scientific">Nitrospira moscoviensis</name>
    <dbReference type="NCBI Taxonomy" id="42253"/>
    <lineage>
        <taxon>Bacteria</taxon>
        <taxon>Pseudomonadati</taxon>
        <taxon>Nitrospirota</taxon>
        <taxon>Nitrospiria</taxon>
        <taxon>Nitrospirales</taxon>
        <taxon>Nitrospiraceae</taxon>
        <taxon>Nitrospira</taxon>
    </lineage>
</organism>
<dbReference type="InterPro" id="IPR050469">
    <property type="entry name" value="Diguanylate_Cyclase"/>
</dbReference>
<protein>
    <recommendedName>
        <fullName evidence="1">diguanylate cyclase</fullName>
        <ecNumber evidence="1">2.7.7.65</ecNumber>
    </recommendedName>
</protein>
<evidence type="ECO:0000256" key="4">
    <source>
        <dbReference type="ARBA" id="ARBA00034247"/>
    </source>
</evidence>
<dbReference type="PATRIC" id="fig|42253.5.peg.2115"/>
<dbReference type="NCBIfam" id="TIGR00254">
    <property type="entry name" value="GGDEF"/>
    <property type="match status" value="1"/>
</dbReference>
<dbReference type="Gene3D" id="3.30.70.270">
    <property type="match status" value="1"/>
</dbReference>
<proteinExistence type="predicted"/>
<evidence type="ECO:0000259" key="5">
    <source>
        <dbReference type="PROSITE" id="PS50887"/>
    </source>
</evidence>
<gene>
    <name evidence="6" type="ORF">NITMOv2_2146</name>
</gene>
<accession>A0A0K2GC90</accession>
<evidence type="ECO:0000256" key="1">
    <source>
        <dbReference type="ARBA" id="ARBA00012528"/>
    </source>
</evidence>
<dbReference type="PANTHER" id="PTHR45138:SF9">
    <property type="entry name" value="DIGUANYLATE CYCLASE DGCM-RELATED"/>
    <property type="match status" value="1"/>
</dbReference>
<keyword evidence="3" id="KW-0418">Kinase</keyword>
<dbReference type="EC" id="2.7.7.65" evidence="1"/>
<dbReference type="InterPro" id="IPR000160">
    <property type="entry name" value="GGDEF_dom"/>
</dbReference>
<dbReference type="Gene3D" id="3.40.50.2300">
    <property type="match status" value="1"/>
</dbReference>
<dbReference type="CDD" id="cd01949">
    <property type="entry name" value="GGDEF"/>
    <property type="match status" value="1"/>
</dbReference>
<dbReference type="InterPro" id="IPR029016">
    <property type="entry name" value="GAF-like_dom_sf"/>
</dbReference>
<dbReference type="Pfam" id="PF00990">
    <property type="entry name" value="GGDEF"/>
    <property type="match status" value="1"/>
</dbReference>
<dbReference type="AlphaFoldDB" id="A0A0K2GC90"/>
<dbReference type="SUPFAM" id="SSF55073">
    <property type="entry name" value="Nucleotide cyclase"/>
    <property type="match status" value="1"/>
</dbReference>
<dbReference type="PANTHER" id="PTHR45138">
    <property type="entry name" value="REGULATORY COMPONENTS OF SENSORY TRANSDUCTION SYSTEM"/>
    <property type="match status" value="1"/>
</dbReference>